<gene>
    <name evidence="3" type="ORF">UV8b_05558</name>
    <name evidence="2" type="ORF">UVI_02044850</name>
</gene>
<dbReference type="EMBL" id="CP072756">
    <property type="protein sequence ID" value="QUC21315.1"/>
    <property type="molecule type" value="Genomic_DNA"/>
</dbReference>
<dbReference type="EMBL" id="BBTG02000028">
    <property type="protein sequence ID" value="GAO17328.1"/>
    <property type="molecule type" value="Genomic_DNA"/>
</dbReference>
<dbReference type="Proteomes" id="UP000027002">
    <property type="component" value="Chromosome 4"/>
</dbReference>
<dbReference type="Proteomes" id="UP000054053">
    <property type="component" value="Unassembled WGS sequence"/>
</dbReference>
<proteinExistence type="predicted"/>
<keyword evidence="4" id="KW-1185">Reference proteome</keyword>
<dbReference type="AlphaFoldDB" id="A0A1B5L1R0"/>
<evidence type="ECO:0000313" key="2">
    <source>
        <dbReference type="EMBL" id="GAO17328.1"/>
    </source>
</evidence>
<accession>A0A1B5L1R0</accession>
<evidence type="ECO:0000313" key="4">
    <source>
        <dbReference type="Proteomes" id="UP000027002"/>
    </source>
</evidence>
<dbReference type="OrthoDB" id="3689965at2759"/>
<feature type="chain" id="PRO_5036016707" evidence="1">
    <location>
        <begin position="22"/>
        <end position="174"/>
    </location>
</feature>
<reference evidence="3" key="3">
    <citation type="submission" date="2020-03" db="EMBL/GenBank/DDBJ databases">
        <title>A mixture of massive structural variations and highly conserved coding sequences in Ustilaginoidea virens genome.</title>
        <authorList>
            <person name="Zhang K."/>
            <person name="Zhao Z."/>
            <person name="Zhang Z."/>
            <person name="Li Y."/>
            <person name="Hsiang T."/>
            <person name="Sun W."/>
        </authorList>
    </citation>
    <scope>NUCLEOTIDE SEQUENCE</scope>
    <source>
        <strain evidence="3">UV-8b</strain>
    </source>
</reference>
<keyword evidence="1" id="KW-0732">Signal</keyword>
<name>A0A1B5L1R0_USTVR</name>
<dbReference type="GeneID" id="66066335"/>
<reference evidence="2" key="1">
    <citation type="journal article" date="2016" name="Genome Announc.">
        <title>Genome Sequence of Ustilaginoidea virens IPU010, a Rice Pathogenic Fungus Causing False Smut.</title>
        <authorList>
            <person name="Kumagai T."/>
            <person name="Ishii T."/>
            <person name="Terai G."/>
            <person name="Umemura M."/>
            <person name="Machida M."/>
            <person name="Asai K."/>
        </authorList>
    </citation>
    <scope>NUCLEOTIDE SEQUENCE [LARGE SCALE GENOMIC DNA]</scope>
    <source>
        <strain evidence="2">IPU010</strain>
    </source>
</reference>
<protein>
    <submittedName>
        <fullName evidence="2">Uncharacterized protein</fullName>
    </submittedName>
</protein>
<evidence type="ECO:0000313" key="5">
    <source>
        <dbReference type="Proteomes" id="UP000054053"/>
    </source>
</evidence>
<sequence>MLTNALVSLCLAALSATGASAAVAYCPRESTELNCYGGPLARSGPIDPKDLASIADYLRDYSKQVKGGRLYSMTSRDAPCGAEWTVYSQGTASLLARHVDPTKNSIYAYEDIADTVDGGLAATGMHSDTLMYCMHGGGSVGIHVNQKNPIYWSDEYRATGGTPEGILLKVIPNV</sequence>
<reference evidence="5" key="2">
    <citation type="journal article" date="2016" name="Genome Announc.">
        <title>Genome sequence of Ustilaginoidea virens IPU010, a rice pathogenic fungus causing false smut.</title>
        <authorList>
            <person name="Kumagai T."/>
            <person name="Ishii T."/>
            <person name="Terai G."/>
            <person name="Umemura M."/>
            <person name="Machida M."/>
            <person name="Asai K."/>
        </authorList>
    </citation>
    <scope>NUCLEOTIDE SEQUENCE [LARGE SCALE GENOMIC DNA]</scope>
    <source>
        <strain evidence="5">IPU010</strain>
    </source>
</reference>
<dbReference type="KEGG" id="uvi:66066335"/>
<organism evidence="2 5">
    <name type="scientific">Ustilaginoidea virens</name>
    <name type="common">Rice false smut fungus</name>
    <name type="synonym">Villosiclava virens</name>
    <dbReference type="NCBI Taxonomy" id="1159556"/>
    <lineage>
        <taxon>Eukaryota</taxon>
        <taxon>Fungi</taxon>
        <taxon>Dikarya</taxon>
        <taxon>Ascomycota</taxon>
        <taxon>Pezizomycotina</taxon>
        <taxon>Sordariomycetes</taxon>
        <taxon>Hypocreomycetidae</taxon>
        <taxon>Hypocreales</taxon>
        <taxon>Clavicipitaceae</taxon>
        <taxon>Ustilaginoidea</taxon>
    </lineage>
</organism>
<evidence type="ECO:0000256" key="1">
    <source>
        <dbReference type="SAM" id="SignalP"/>
    </source>
</evidence>
<evidence type="ECO:0000313" key="3">
    <source>
        <dbReference type="EMBL" id="QUC21315.1"/>
    </source>
</evidence>
<dbReference type="RefSeq" id="XP_042998988.1">
    <property type="nucleotide sequence ID" value="XM_043143055.1"/>
</dbReference>
<feature type="signal peptide" evidence="1">
    <location>
        <begin position="1"/>
        <end position="21"/>
    </location>
</feature>